<protein>
    <submittedName>
        <fullName evidence="1">Uncharacterized protein</fullName>
    </submittedName>
</protein>
<evidence type="ECO:0000313" key="1">
    <source>
        <dbReference type="EMBL" id="KAI0089025.1"/>
    </source>
</evidence>
<accession>A0ACB8U430</accession>
<evidence type="ECO:0000313" key="2">
    <source>
        <dbReference type="Proteomes" id="UP001055072"/>
    </source>
</evidence>
<sequence>MVAVDLESFFGSFFIALCVVFMLYGLFCSQVFYYYTTYQDRLAIKFFVFTLLVLESLHAAACIHILYSYLIRDYTTPSKLENVVWTIGVLYPQSLASQPKPDFVSCIGEVPVGICSDDSVAKFSVEAAIETTRVALGFKTSSYVCLYHTWAAIAVDNLFAVILLPQIYVNATLSFNIFVDSSIAMIPIYYFSTKSRSSAHARSTKNILLKLMYYAITAGALTVLTSVIVLITYNKSTTTLTYSGFVQITAKLNANSTLAMLNARQSIMRRSISSRGLSLELSGLSSRCAIQPEQSMYFVKPSFATTNGTQK</sequence>
<proteinExistence type="predicted"/>
<name>A0ACB8U430_9APHY</name>
<dbReference type="EMBL" id="MU274912">
    <property type="protein sequence ID" value="KAI0089025.1"/>
    <property type="molecule type" value="Genomic_DNA"/>
</dbReference>
<dbReference type="Proteomes" id="UP001055072">
    <property type="component" value="Unassembled WGS sequence"/>
</dbReference>
<reference evidence="1" key="1">
    <citation type="journal article" date="2021" name="Environ. Microbiol.">
        <title>Gene family expansions and transcriptome signatures uncover fungal adaptations to wood decay.</title>
        <authorList>
            <person name="Hage H."/>
            <person name="Miyauchi S."/>
            <person name="Viragh M."/>
            <person name="Drula E."/>
            <person name="Min B."/>
            <person name="Chaduli D."/>
            <person name="Navarro D."/>
            <person name="Favel A."/>
            <person name="Norest M."/>
            <person name="Lesage-Meessen L."/>
            <person name="Balint B."/>
            <person name="Merenyi Z."/>
            <person name="de Eugenio L."/>
            <person name="Morin E."/>
            <person name="Martinez A.T."/>
            <person name="Baldrian P."/>
            <person name="Stursova M."/>
            <person name="Martinez M.J."/>
            <person name="Novotny C."/>
            <person name="Magnuson J.K."/>
            <person name="Spatafora J.W."/>
            <person name="Maurice S."/>
            <person name="Pangilinan J."/>
            <person name="Andreopoulos W."/>
            <person name="LaButti K."/>
            <person name="Hundley H."/>
            <person name="Na H."/>
            <person name="Kuo A."/>
            <person name="Barry K."/>
            <person name="Lipzen A."/>
            <person name="Henrissat B."/>
            <person name="Riley R."/>
            <person name="Ahrendt S."/>
            <person name="Nagy L.G."/>
            <person name="Grigoriev I.V."/>
            <person name="Martin F."/>
            <person name="Rosso M.N."/>
        </authorList>
    </citation>
    <scope>NUCLEOTIDE SEQUENCE</scope>
    <source>
        <strain evidence="1">CBS 384.51</strain>
    </source>
</reference>
<organism evidence="1 2">
    <name type="scientific">Irpex rosettiformis</name>
    <dbReference type="NCBI Taxonomy" id="378272"/>
    <lineage>
        <taxon>Eukaryota</taxon>
        <taxon>Fungi</taxon>
        <taxon>Dikarya</taxon>
        <taxon>Basidiomycota</taxon>
        <taxon>Agaricomycotina</taxon>
        <taxon>Agaricomycetes</taxon>
        <taxon>Polyporales</taxon>
        <taxon>Irpicaceae</taxon>
        <taxon>Irpex</taxon>
    </lineage>
</organism>
<gene>
    <name evidence="1" type="ORF">BDY19DRAFT_993834</name>
</gene>
<keyword evidence="2" id="KW-1185">Reference proteome</keyword>
<comment type="caution">
    <text evidence="1">The sequence shown here is derived from an EMBL/GenBank/DDBJ whole genome shotgun (WGS) entry which is preliminary data.</text>
</comment>